<evidence type="ECO:0000313" key="1">
    <source>
        <dbReference type="EMBL" id="WAL63777.1"/>
    </source>
</evidence>
<keyword evidence="2" id="KW-1185">Reference proteome</keyword>
<accession>A0ABY7AVL1</accession>
<name>A0ABY7AVL1_9PSEU</name>
<sequence length="360" mass="39978">MPDQREDGAAQRPLGLDDVAVMVAELHDVRGNQQFSVKSRELSDQFAYLAGVHPEWFAPFQETVLTELELLEGFGPSFADQCVLLHGAPDRCIDRLMSVPQDRWSDIGVDWALAAIGTPAALDAVAWHVRNGGDRHKYETCGIWIPPTGPAQYRFTPHRRAVFLHPAATMAEVSQATHPVGLPVHAVARDPDRTPIAWHYLTLRLAEVPGLPDWPTERVHLVGPRHECEWSLTARFDEHGRYHNEQVVADAEEFGENDEDNPDTLLPDDEGDLLGWAELRPYDAGLEYRNGHIELTPGVVGTAGGPPFGIYASPTCDSCGRLMFHVVSVEHHVRAYGDGRRSLYICEVCRSVTCNATGWN</sequence>
<evidence type="ECO:0000313" key="2">
    <source>
        <dbReference type="Proteomes" id="UP001163203"/>
    </source>
</evidence>
<gene>
    <name evidence="1" type="ORF">ORV05_22580</name>
</gene>
<reference evidence="1" key="1">
    <citation type="submission" date="2022-11" db="EMBL/GenBank/DDBJ databases">
        <authorList>
            <person name="Mo P."/>
        </authorList>
    </citation>
    <scope>NUCLEOTIDE SEQUENCE</scope>
    <source>
        <strain evidence="1">HUAS 11-8</strain>
    </source>
</reference>
<dbReference type="RefSeq" id="WP_268754020.1">
    <property type="nucleotide sequence ID" value="NZ_CP113836.1"/>
</dbReference>
<protein>
    <recommendedName>
        <fullName evidence="3">C2H2-type domain-containing protein</fullName>
    </recommendedName>
</protein>
<evidence type="ECO:0008006" key="3">
    <source>
        <dbReference type="Google" id="ProtNLM"/>
    </source>
</evidence>
<dbReference type="Proteomes" id="UP001163203">
    <property type="component" value="Chromosome"/>
</dbReference>
<organism evidence="1 2">
    <name type="scientific">Amycolatopsis cynarae</name>
    <dbReference type="NCBI Taxonomy" id="2995223"/>
    <lineage>
        <taxon>Bacteria</taxon>
        <taxon>Bacillati</taxon>
        <taxon>Actinomycetota</taxon>
        <taxon>Actinomycetes</taxon>
        <taxon>Pseudonocardiales</taxon>
        <taxon>Pseudonocardiaceae</taxon>
        <taxon>Amycolatopsis</taxon>
    </lineage>
</organism>
<proteinExistence type="predicted"/>
<dbReference type="EMBL" id="CP113836">
    <property type="protein sequence ID" value="WAL63777.1"/>
    <property type="molecule type" value="Genomic_DNA"/>
</dbReference>